<accession>A0A095TGX4</accession>
<dbReference type="RefSeq" id="WP_035235258.1">
    <property type="nucleotide sequence ID" value="NZ_ARXV01000024.1"/>
</dbReference>
<reference evidence="1 2" key="1">
    <citation type="submission" date="2012-09" db="EMBL/GenBank/DDBJ databases">
        <title>Genome Sequence of alkane-degrading Bacterium Alcanivorax sp. 19-m-6.</title>
        <authorList>
            <person name="Lai Q."/>
            <person name="Shao Z."/>
        </authorList>
    </citation>
    <scope>NUCLEOTIDE SEQUENCE [LARGE SCALE GENOMIC DNA]</scope>
    <source>
        <strain evidence="1 2">19-m-6</strain>
    </source>
</reference>
<proteinExistence type="predicted"/>
<dbReference type="EMBL" id="ARXV01000024">
    <property type="protein sequence ID" value="KGD61678.1"/>
    <property type="molecule type" value="Genomic_DNA"/>
</dbReference>
<evidence type="ECO:0000313" key="1">
    <source>
        <dbReference type="EMBL" id="KGD61678.1"/>
    </source>
</evidence>
<dbReference type="STRING" id="1177154.Y5S_03686"/>
<organism evidence="1 2">
    <name type="scientific">Alcanivorax nanhaiticus</name>
    <dbReference type="NCBI Taxonomy" id="1177154"/>
    <lineage>
        <taxon>Bacteria</taxon>
        <taxon>Pseudomonadati</taxon>
        <taxon>Pseudomonadota</taxon>
        <taxon>Gammaproteobacteria</taxon>
        <taxon>Oceanospirillales</taxon>
        <taxon>Alcanivoracaceae</taxon>
        <taxon>Alcanivorax</taxon>
    </lineage>
</organism>
<name>A0A095TGX4_9GAMM</name>
<dbReference type="Proteomes" id="UP000029444">
    <property type="component" value="Unassembled WGS sequence"/>
</dbReference>
<dbReference type="OrthoDB" id="9953688at2"/>
<sequence length="73" mass="8362">MFEHDLKNELADAPTAKEFLRRAWQSSEKNAAARQYIAGALDAMRYSGRITYEEYSAFYEEYVFGRDNQGGGV</sequence>
<keyword evidence="2" id="KW-1185">Reference proteome</keyword>
<gene>
    <name evidence="1" type="ORF">Y5S_03686</name>
</gene>
<protein>
    <submittedName>
        <fullName evidence="1">Uncharacterized protein</fullName>
    </submittedName>
</protein>
<evidence type="ECO:0000313" key="2">
    <source>
        <dbReference type="Proteomes" id="UP000029444"/>
    </source>
</evidence>
<comment type="caution">
    <text evidence="1">The sequence shown here is derived from an EMBL/GenBank/DDBJ whole genome shotgun (WGS) entry which is preliminary data.</text>
</comment>
<dbReference type="AlphaFoldDB" id="A0A095TGX4"/>